<evidence type="ECO:0000256" key="3">
    <source>
        <dbReference type="ARBA" id="ARBA00023274"/>
    </source>
</evidence>
<accession>A0A1G2B6I6</accession>
<dbReference type="InterPro" id="IPR034704">
    <property type="entry name" value="Ribosomal_bL28/bL31-like_sf"/>
</dbReference>
<dbReference type="Proteomes" id="UP000176952">
    <property type="component" value="Unassembled WGS sequence"/>
</dbReference>
<dbReference type="Gene3D" id="2.30.170.40">
    <property type="entry name" value="Ribosomal protein L28/L24"/>
    <property type="match status" value="1"/>
</dbReference>
<comment type="caution">
    <text evidence="4">The sequence shown here is derived from an EMBL/GenBank/DDBJ whole genome shotgun (WGS) entry which is preliminary data.</text>
</comment>
<dbReference type="InterPro" id="IPR037147">
    <property type="entry name" value="Ribosomal_bL28_sf"/>
</dbReference>
<evidence type="ECO:0000313" key="5">
    <source>
        <dbReference type="Proteomes" id="UP000176952"/>
    </source>
</evidence>
<gene>
    <name evidence="4" type="ORF">A3F54_03405</name>
</gene>
<protein>
    <recommendedName>
        <fullName evidence="6">50S ribosomal protein L28</fullName>
    </recommendedName>
</protein>
<name>A0A1G2B6I6_9BACT</name>
<dbReference type="STRING" id="1798542.A3F54_03405"/>
<comment type="similarity">
    <text evidence="1">Belongs to the bacterial ribosomal protein bL28 family.</text>
</comment>
<evidence type="ECO:0000256" key="1">
    <source>
        <dbReference type="ARBA" id="ARBA00008760"/>
    </source>
</evidence>
<dbReference type="GO" id="GO:0003735">
    <property type="term" value="F:structural constituent of ribosome"/>
    <property type="evidence" value="ECO:0007669"/>
    <property type="project" value="InterPro"/>
</dbReference>
<proteinExistence type="inferred from homology"/>
<dbReference type="InterPro" id="IPR026569">
    <property type="entry name" value="Ribosomal_bL28"/>
</dbReference>
<keyword evidence="2" id="KW-0689">Ribosomal protein</keyword>
<dbReference type="EMBL" id="MHKD01000016">
    <property type="protein sequence ID" value="OGY84229.1"/>
    <property type="molecule type" value="Genomic_DNA"/>
</dbReference>
<evidence type="ECO:0008006" key="6">
    <source>
        <dbReference type="Google" id="ProtNLM"/>
    </source>
</evidence>
<dbReference type="AlphaFoldDB" id="A0A1G2B6I6"/>
<dbReference type="GO" id="GO:0005840">
    <property type="term" value="C:ribosome"/>
    <property type="evidence" value="ECO:0007669"/>
    <property type="project" value="UniProtKB-KW"/>
</dbReference>
<keyword evidence="3" id="KW-0687">Ribonucleoprotein</keyword>
<organism evidence="4 5">
    <name type="scientific">Candidatus Kerfeldbacteria bacterium RIFCSPHIGHO2_12_FULL_48_17</name>
    <dbReference type="NCBI Taxonomy" id="1798542"/>
    <lineage>
        <taxon>Bacteria</taxon>
        <taxon>Candidatus Kerfeldiibacteriota</taxon>
    </lineage>
</organism>
<dbReference type="SUPFAM" id="SSF143800">
    <property type="entry name" value="L28p-like"/>
    <property type="match status" value="1"/>
</dbReference>
<dbReference type="Pfam" id="PF00830">
    <property type="entry name" value="Ribosomal_L28"/>
    <property type="match status" value="1"/>
</dbReference>
<reference evidence="4 5" key="1">
    <citation type="journal article" date="2016" name="Nat. Commun.">
        <title>Thousands of microbial genomes shed light on interconnected biogeochemical processes in an aquifer system.</title>
        <authorList>
            <person name="Anantharaman K."/>
            <person name="Brown C.T."/>
            <person name="Hug L.A."/>
            <person name="Sharon I."/>
            <person name="Castelle C.J."/>
            <person name="Probst A.J."/>
            <person name="Thomas B.C."/>
            <person name="Singh A."/>
            <person name="Wilkins M.J."/>
            <person name="Karaoz U."/>
            <person name="Brodie E.L."/>
            <person name="Williams K.H."/>
            <person name="Hubbard S.S."/>
            <person name="Banfield J.F."/>
        </authorList>
    </citation>
    <scope>NUCLEOTIDE SEQUENCE [LARGE SCALE GENOMIC DNA]</scope>
</reference>
<evidence type="ECO:0000256" key="2">
    <source>
        <dbReference type="ARBA" id="ARBA00022980"/>
    </source>
</evidence>
<evidence type="ECO:0000313" key="4">
    <source>
        <dbReference type="EMBL" id="OGY84229.1"/>
    </source>
</evidence>
<dbReference type="GO" id="GO:1990904">
    <property type="term" value="C:ribonucleoprotein complex"/>
    <property type="evidence" value="ECO:0007669"/>
    <property type="project" value="UniProtKB-KW"/>
</dbReference>
<sequence length="62" mass="6643">MARNCDVCGRGALRGNVRSHSNVASKKHRKVNLQMAVIAGERVKACTSCIKTASKQMAKSIA</sequence>